<keyword evidence="2 5" id="KW-0547">Nucleotide-binding</keyword>
<dbReference type="Pfam" id="PF01580">
    <property type="entry name" value="FtsK_SpoIIIE"/>
    <property type="match status" value="1"/>
</dbReference>
<feature type="domain" description="FtsK" evidence="7">
    <location>
        <begin position="519"/>
        <end position="729"/>
    </location>
</feature>
<keyword evidence="8" id="KW-0131">Cell cycle</keyword>
<evidence type="ECO:0000256" key="4">
    <source>
        <dbReference type="ARBA" id="ARBA00022840"/>
    </source>
</evidence>
<keyword evidence="4 5" id="KW-0067">ATP-binding</keyword>
<dbReference type="GO" id="GO:0007059">
    <property type="term" value="P:chromosome segregation"/>
    <property type="evidence" value="ECO:0007669"/>
    <property type="project" value="UniProtKB-KW"/>
</dbReference>
<dbReference type="PANTHER" id="PTHR22683:SF41">
    <property type="entry name" value="DNA TRANSLOCASE FTSK"/>
    <property type="match status" value="1"/>
</dbReference>
<dbReference type="InterPro" id="IPR002543">
    <property type="entry name" value="FtsK_dom"/>
</dbReference>
<dbReference type="InterPro" id="IPR003593">
    <property type="entry name" value="AAA+_ATPase"/>
</dbReference>
<dbReference type="SUPFAM" id="SSF52540">
    <property type="entry name" value="P-loop containing nucleoside triphosphate hydrolases"/>
    <property type="match status" value="1"/>
</dbReference>
<reference evidence="8 9" key="1">
    <citation type="submission" date="2019-06" db="EMBL/GenBank/DDBJ databases">
        <title>Whole genome sequencing of Lactobacillus johnsonii strain G2A.</title>
        <authorList>
            <person name="Conlan S."/>
            <person name="Thomas P.J."/>
            <person name="Mullikin J."/>
            <person name="Singer J."/>
            <person name="Weaver C."/>
            <person name="Segre J.A."/>
        </authorList>
    </citation>
    <scope>NUCLEOTIDE SEQUENCE [LARGE SCALE GENOMIC DNA]</scope>
    <source>
        <strain evidence="8 9">G2A</strain>
        <plasmid evidence="8 9">unnamed1</plasmid>
    </source>
</reference>
<feature type="transmembrane region" description="Helical" evidence="6">
    <location>
        <begin position="12"/>
        <end position="34"/>
    </location>
</feature>
<feature type="transmembrane region" description="Helical" evidence="6">
    <location>
        <begin position="46"/>
        <end position="67"/>
    </location>
</feature>
<evidence type="ECO:0000313" key="8">
    <source>
        <dbReference type="EMBL" id="QIA88506.1"/>
    </source>
</evidence>
<sequence length="913" mass="102344">MTSNQILDLIFYWILPLSVSLGAFFIFIQLTHISYKRADLDRVWKVALKIGIAIGILALLYVGWLFIKKIPMVKTVGSYFDFIFSFITDSKWIADLKISIANIVKKVINFFNNWIPVYMRAFILVWVPGVLIWIQSLIWRIKFSRCLNIVVRTFFMFPMLAFRYFLGYQTPFFDYVQAKLYIAKIKENVSDSYFDALQEKDDTGHKFDNGQGGTVQNQKIKAAALAFRNTHATIRTVNGVRHAQLSVKQSRETQTDQLIEQQLRGLGLRLSASSIRFQEDPILNPEKGGYIFDSDVPYNAGDALGSWLSIFSNPFSSDKRVANGGDGSISAIKNMYTSTVSYFIHLTPAAVYEKIKKSAKSKYTPDFTTLNAKYKTQQNLDLSVVPEPVDPDTGETVEMLTEKAVAVAKDRVADITDFLTRAKMNVSFERVLVGGNTAVYEYTLSRSANLPLDWNKLQEGLANFMKINDIPVFRIEKGNLLITMVNKVNIPVDFRKMILNRPKGTSDIISGIAGVDGLGNTIDFNLGDKNPHAMLFGKTGTGKTVLIMNILYSIMSATDPDHLRIYFIDGKGNSFEFMRTDNPGAPAYHPNPFVAAQPADGSGDIDYARGVVQHLVKECRRRIELFKQRGVSKLAEFNRKYPDEALPEILAICDEFSALTDSDNFLKASELAEKSMTDAFEYLAKMARSTGIRMLLANQTARKEKVPGRITANITGRVSLGVTEPIESDIALPASKVNLSLISQPGEFYSAMHGPRNLQHGNTPYLSDDVLYALNDSLEKKFGHRDYLFTREEIMAEMDDSVGLGDEETRYNYPIPAKLPTKDTHLTELIPIIGQYPEWAVANQYGPIFKDNVDVKKIDDSRTRRHNFKKLNAALENAAKRVQATRAAENADTRKAVGAEVAAFTAGNDKGSL</sequence>
<dbReference type="InterPro" id="IPR027417">
    <property type="entry name" value="P-loop_NTPase"/>
</dbReference>
<evidence type="ECO:0000256" key="1">
    <source>
        <dbReference type="ARBA" id="ARBA00004141"/>
    </source>
</evidence>
<dbReference type="GO" id="GO:0005524">
    <property type="term" value="F:ATP binding"/>
    <property type="evidence" value="ECO:0007669"/>
    <property type="project" value="UniProtKB-UniRule"/>
</dbReference>
<keyword evidence="3" id="KW-0159">Chromosome partition</keyword>
<dbReference type="PROSITE" id="PS50901">
    <property type="entry name" value="FTSK"/>
    <property type="match status" value="1"/>
</dbReference>
<dbReference type="AlphaFoldDB" id="A0A9X7T7L9"/>
<dbReference type="InterPro" id="IPR050206">
    <property type="entry name" value="FtsK/SpoIIIE/SftA"/>
</dbReference>
<geneLocation type="plasmid" evidence="8 9">
    <name>unnamed1</name>
</geneLocation>
<protein>
    <submittedName>
        <fullName evidence="8">Cell division protein FtsK</fullName>
    </submittedName>
</protein>
<feature type="binding site" evidence="5">
    <location>
        <begin position="537"/>
        <end position="544"/>
    </location>
    <ligand>
        <name>ATP</name>
        <dbReference type="ChEBI" id="CHEBI:30616"/>
    </ligand>
</feature>
<dbReference type="Gene3D" id="3.40.50.300">
    <property type="entry name" value="P-loop containing nucleotide triphosphate hydrolases"/>
    <property type="match status" value="1"/>
</dbReference>
<dbReference type="EMBL" id="CP040855">
    <property type="protein sequence ID" value="QIA88506.1"/>
    <property type="molecule type" value="Genomic_DNA"/>
</dbReference>
<keyword evidence="6" id="KW-1133">Transmembrane helix</keyword>
<dbReference type="GO" id="GO:0051301">
    <property type="term" value="P:cell division"/>
    <property type="evidence" value="ECO:0007669"/>
    <property type="project" value="UniProtKB-KW"/>
</dbReference>
<evidence type="ECO:0000256" key="2">
    <source>
        <dbReference type="ARBA" id="ARBA00022741"/>
    </source>
</evidence>
<keyword evidence="6" id="KW-0812">Transmembrane</keyword>
<gene>
    <name evidence="8" type="ORF">FEE39_09670</name>
</gene>
<accession>A0A9X7T7L9</accession>
<evidence type="ECO:0000256" key="3">
    <source>
        <dbReference type="ARBA" id="ARBA00022829"/>
    </source>
</evidence>
<dbReference type="GO" id="GO:0003677">
    <property type="term" value="F:DNA binding"/>
    <property type="evidence" value="ECO:0007669"/>
    <property type="project" value="InterPro"/>
</dbReference>
<name>A0A9X7T7L9_LACJH</name>
<feature type="transmembrane region" description="Helical" evidence="6">
    <location>
        <begin position="146"/>
        <end position="166"/>
    </location>
</feature>
<evidence type="ECO:0000256" key="5">
    <source>
        <dbReference type="PROSITE-ProRule" id="PRU00289"/>
    </source>
</evidence>
<keyword evidence="8" id="KW-0614">Plasmid</keyword>
<dbReference type="GO" id="GO:0016020">
    <property type="term" value="C:membrane"/>
    <property type="evidence" value="ECO:0007669"/>
    <property type="project" value="UniProtKB-SubCell"/>
</dbReference>
<dbReference type="PANTHER" id="PTHR22683">
    <property type="entry name" value="SPORULATION PROTEIN RELATED"/>
    <property type="match status" value="1"/>
</dbReference>
<dbReference type="SMART" id="SM00382">
    <property type="entry name" value="AAA"/>
    <property type="match status" value="1"/>
</dbReference>
<dbReference type="RefSeq" id="WP_163588868.1">
    <property type="nucleotide sequence ID" value="NZ_CP040855.1"/>
</dbReference>
<keyword evidence="8" id="KW-0132">Cell division</keyword>
<organism evidence="8 9">
    <name type="scientific">Lactobacillus johnsonii</name>
    <dbReference type="NCBI Taxonomy" id="33959"/>
    <lineage>
        <taxon>Bacteria</taxon>
        <taxon>Bacillati</taxon>
        <taxon>Bacillota</taxon>
        <taxon>Bacilli</taxon>
        <taxon>Lactobacillales</taxon>
        <taxon>Lactobacillaceae</taxon>
        <taxon>Lactobacillus</taxon>
    </lineage>
</organism>
<evidence type="ECO:0000259" key="7">
    <source>
        <dbReference type="PROSITE" id="PS50901"/>
    </source>
</evidence>
<dbReference type="Proteomes" id="UP000464749">
    <property type="component" value="Plasmid unnamed1"/>
</dbReference>
<evidence type="ECO:0000256" key="6">
    <source>
        <dbReference type="SAM" id="Phobius"/>
    </source>
</evidence>
<evidence type="ECO:0000313" key="9">
    <source>
        <dbReference type="Proteomes" id="UP000464749"/>
    </source>
</evidence>
<proteinExistence type="predicted"/>
<feature type="transmembrane region" description="Helical" evidence="6">
    <location>
        <begin position="117"/>
        <end position="134"/>
    </location>
</feature>
<comment type="subcellular location">
    <subcellularLocation>
        <location evidence="1">Membrane</location>
        <topology evidence="1">Multi-pass membrane protein</topology>
    </subcellularLocation>
</comment>
<keyword evidence="6" id="KW-0472">Membrane</keyword>